<protein>
    <submittedName>
        <fullName evidence="3">Histone deacetylase family protein</fullName>
    </submittedName>
</protein>
<dbReference type="PANTHER" id="PTHR10625">
    <property type="entry name" value="HISTONE DEACETYLASE HDAC1-RELATED"/>
    <property type="match status" value="1"/>
</dbReference>
<feature type="domain" description="Histone deacetylase" evidence="2">
    <location>
        <begin position="20"/>
        <end position="304"/>
    </location>
</feature>
<dbReference type="Gene3D" id="3.40.800.20">
    <property type="entry name" value="Histone deacetylase domain"/>
    <property type="match status" value="1"/>
</dbReference>
<dbReference type="InterPro" id="IPR023801">
    <property type="entry name" value="His_deacetylse_dom"/>
</dbReference>
<gene>
    <name evidence="3" type="ORF">NB640_06045</name>
</gene>
<evidence type="ECO:0000313" key="4">
    <source>
        <dbReference type="Proteomes" id="UP001156215"/>
    </source>
</evidence>
<sequence>MTTALYTHPLCLKHEMGEYHPEKPARIHAIQDMLVSSGTVQYLDFREAPEAAVEDIARAHVADMISDARDNIPEEGEYYPLSGTLLNAYSWKAALRSTGAAVAATDAVLKGEIDNAFCLVRPIGHHSTASEAMGFCVFNNVAVAAMRAIKVHGLERVAIVDTDVHHGNGTEAIFAHEPRVMMVSYYQEYLYPFSGNERQRKHMVNVGVPSGTDGTVIRQVVTDKWLPALHEHRPEMIFISAGFDAHKDDPLGGMQLVEDDYAWITRQIMDVANEHAKGRIVSFMEGGYNLEALAASAVAHIRTLAGLERG</sequence>
<evidence type="ECO:0000313" key="3">
    <source>
        <dbReference type="EMBL" id="WAW11188.1"/>
    </source>
</evidence>
<evidence type="ECO:0000259" key="2">
    <source>
        <dbReference type="Pfam" id="PF00850"/>
    </source>
</evidence>
<dbReference type="InterPro" id="IPR000286">
    <property type="entry name" value="HDACs"/>
</dbReference>
<evidence type="ECO:0000256" key="1">
    <source>
        <dbReference type="ARBA" id="ARBA00005947"/>
    </source>
</evidence>
<accession>A0A9E9P4K2</accession>
<dbReference type="PANTHER" id="PTHR10625:SF10">
    <property type="entry name" value="HISTONE DEACETYLASE HDAC1"/>
    <property type="match status" value="1"/>
</dbReference>
<reference evidence="3" key="1">
    <citation type="journal article" date="2022" name="Front. Microbiol.">
        <title>New perspectives on an old grouping: The genomic and phenotypic variability of Oxalobacter formigenes and the implications for calcium oxalate stone prevention.</title>
        <authorList>
            <person name="Chmiel J.A."/>
            <person name="Carr C."/>
            <person name="Stuivenberg G.A."/>
            <person name="Venema R."/>
            <person name="Chanyi R.M."/>
            <person name="Al K.F."/>
            <person name="Giguere D."/>
            <person name="Say H."/>
            <person name="Akouris P.P."/>
            <person name="Dominguez Romero S.A."/>
            <person name="Kwong A."/>
            <person name="Tai V."/>
            <person name="Koval S.F."/>
            <person name="Razvi H."/>
            <person name="Bjazevic J."/>
            <person name="Burton J.P."/>
        </authorList>
    </citation>
    <scope>NUCLEOTIDE SEQUENCE</scope>
    <source>
        <strain evidence="3">WoOx3</strain>
    </source>
</reference>
<dbReference type="CDD" id="cd11599">
    <property type="entry name" value="HDAC_classII_2"/>
    <property type="match status" value="1"/>
</dbReference>
<organism evidence="3 4">
    <name type="scientific">Oxalobacter vibrioformis</name>
    <dbReference type="NCBI Taxonomy" id="933080"/>
    <lineage>
        <taxon>Bacteria</taxon>
        <taxon>Pseudomonadati</taxon>
        <taxon>Pseudomonadota</taxon>
        <taxon>Betaproteobacteria</taxon>
        <taxon>Burkholderiales</taxon>
        <taxon>Oxalobacteraceae</taxon>
        <taxon>Oxalobacter</taxon>
    </lineage>
</organism>
<dbReference type="Proteomes" id="UP001156215">
    <property type="component" value="Chromosome"/>
</dbReference>
<proteinExistence type="inferred from homology"/>
<comment type="similarity">
    <text evidence="1">Belongs to the histone deacetylase family.</text>
</comment>
<name>A0A9E9P4K2_9BURK</name>
<dbReference type="GO" id="GO:0040029">
    <property type="term" value="P:epigenetic regulation of gene expression"/>
    <property type="evidence" value="ECO:0007669"/>
    <property type="project" value="TreeGrafter"/>
</dbReference>
<dbReference type="PRINTS" id="PR01270">
    <property type="entry name" value="HDASUPER"/>
</dbReference>
<dbReference type="EMBL" id="CP098242">
    <property type="protein sequence ID" value="WAW11188.1"/>
    <property type="molecule type" value="Genomic_DNA"/>
</dbReference>
<dbReference type="InterPro" id="IPR023696">
    <property type="entry name" value="Ureohydrolase_dom_sf"/>
</dbReference>
<dbReference type="AlphaFoldDB" id="A0A9E9P4K2"/>
<keyword evidence="4" id="KW-1185">Reference proteome</keyword>
<dbReference type="KEGG" id="ovb:NB640_06045"/>
<dbReference type="GO" id="GO:0004407">
    <property type="term" value="F:histone deacetylase activity"/>
    <property type="evidence" value="ECO:0007669"/>
    <property type="project" value="TreeGrafter"/>
</dbReference>
<dbReference type="Pfam" id="PF00850">
    <property type="entry name" value="Hist_deacetyl"/>
    <property type="match status" value="1"/>
</dbReference>
<dbReference type="RefSeq" id="WP_269310299.1">
    <property type="nucleotide sequence ID" value="NZ_CP098242.1"/>
</dbReference>
<dbReference type="InterPro" id="IPR037138">
    <property type="entry name" value="His_deacetylse_dom_sf"/>
</dbReference>
<dbReference type="SUPFAM" id="SSF52768">
    <property type="entry name" value="Arginase/deacetylase"/>
    <property type="match status" value="1"/>
</dbReference>